<evidence type="ECO:0000313" key="2">
    <source>
        <dbReference type="EMBL" id="ABC82560.1"/>
    </source>
</evidence>
<dbReference type="InterPro" id="IPR009081">
    <property type="entry name" value="PP-bd_ACP"/>
</dbReference>
<dbReference type="Proteomes" id="UP000001935">
    <property type="component" value="Chromosome"/>
</dbReference>
<dbReference type="AlphaFoldDB" id="Q2ILN3"/>
<dbReference type="STRING" id="290397.Adeh_2790"/>
<gene>
    <name evidence="2" type="ordered locus">Adeh_2790</name>
</gene>
<evidence type="ECO:0000259" key="1">
    <source>
        <dbReference type="PROSITE" id="PS50075"/>
    </source>
</evidence>
<sequence>MDVQKRIRQFVVENFYIANPAEVADDTLLVSNGYVDSTGMLEIIAFLEAEFGIRISDSETTPENLESIARIAAFVGRKQGKSAA</sequence>
<dbReference type="HOGENOM" id="CLU_108696_16_0_7"/>
<name>Q2ILN3_ANADE</name>
<accession>Q2ILN3</accession>
<dbReference type="OrthoDB" id="2625323at2"/>
<dbReference type="eggNOG" id="COG0236">
    <property type="taxonomic scope" value="Bacteria"/>
</dbReference>
<dbReference type="Gene3D" id="1.10.1200.10">
    <property type="entry name" value="ACP-like"/>
    <property type="match status" value="1"/>
</dbReference>
<dbReference type="EMBL" id="CP000251">
    <property type="protein sequence ID" value="ABC82560.1"/>
    <property type="molecule type" value="Genomic_DNA"/>
</dbReference>
<evidence type="ECO:0000313" key="3">
    <source>
        <dbReference type="Proteomes" id="UP000001935"/>
    </source>
</evidence>
<protein>
    <recommendedName>
        <fullName evidence="1">Carrier domain-containing protein</fullName>
    </recommendedName>
</protein>
<dbReference type="SUPFAM" id="SSF47336">
    <property type="entry name" value="ACP-like"/>
    <property type="match status" value="1"/>
</dbReference>
<feature type="domain" description="Carrier" evidence="1">
    <location>
        <begin position="1"/>
        <end position="79"/>
    </location>
</feature>
<organism evidence="2 3">
    <name type="scientific">Anaeromyxobacter dehalogenans (strain 2CP-C)</name>
    <dbReference type="NCBI Taxonomy" id="290397"/>
    <lineage>
        <taxon>Bacteria</taxon>
        <taxon>Pseudomonadati</taxon>
        <taxon>Myxococcota</taxon>
        <taxon>Myxococcia</taxon>
        <taxon>Myxococcales</taxon>
        <taxon>Cystobacterineae</taxon>
        <taxon>Anaeromyxobacteraceae</taxon>
        <taxon>Anaeromyxobacter</taxon>
    </lineage>
</organism>
<dbReference type="RefSeq" id="WP_011421842.1">
    <property type="nucleotide sequence ID" value="NC_007760.1"/>
</dbReference>
<proteinExistence type="predicted"/>
<dbReference type="PROSITE" id="PS50075">
    <property type="entry name" value="CARRIER"/>
    <property type="match status" value="1"/>
</dbReference>
<dbReference type="KEGG" id="ade:Adeh_2790"/>
<dbReference type="InterPro" id="IPR036736">
    <property type="entry name" value="ACP-like_sf"/>
</dbReference>
<reference evidence="2 3" key="1">
    <citation type="submission" date="2006-01" db="EMBL/GenBank/DDBJ databases">
        <title>Complete sequence of Anaeromyxobacter dehalogenans 2CP-C.</title>
        <authorList>
            <consortium name="US DOE Joint Genome Institute"/>
            <person name="Copeland A."/>
            <person name="Lucas S."/>
            <person name="Lapidus A."/>
            <person name="Barry K."/>
            <person name="Detter J.C."/>
            <person name="Glavina T."/>
            <person name="Hammon N."/>
            <person name="Israni S."/>
            <person name="Pitluck S."/>
            <person name="Brettin T."/>
            <person name="Bruce D."/>
            <person name="Han C."/>
            <person name="Tapia R."/>
            <person name="Gilna P."/>
            <person name="Kiss H."/>
            <person name="Schmutz J."/>
            <person name="Larimer F."/>
            <person name="Land M."/>
            <person name="Kyrpides N."/>
            <person name="Anderson I."/>
            <person name="Sanford R.A."/>
            <person name="Ritalahti K.M."/>
            <person name="Thomas H.S."/>
            <person name="Kirby J.R."/>
            <person name="Zhulin I.B."/>
            <person name="Loeffler F.E."/>
            <person name="Richardson P."/>
        </authorList>
    </citation>
    <scope>NUCLEOTIDE SEQUENCE [LARGE SCALE GENOMIC DNA]</scope>
    <source>
        <strain evidence="2 3">2CP-C</strain>
    </source>
</reference>